<comment type="similarity">
    <text evidence="1">Belongs to the TRAPP small subunits family. Sedlin subfamily.</text>
</comment>
<dbReference type="InterPro" id="IPR006722">
    <property type="entry name" value="Sedlin"/>
</dbReference>
<sequence length="182" mass="20495">MAAISLAIIGKNNEPLFIKEFFDESNRCSTNFLYEEELFGLPPPKDRPPPACSLRQQFILHSALDRFEQLAGPSPGYAWRTINASGTDAMFVGLLCPVDDLRVYGYMTTTQIKFILCVEDDALPDDQPSVDEMIKRLLFKIHRLYVEQTLNPFSSMGAPISSPRFESQLKSTVTAYNHAVAR</sequence>
<accession>B7FQ69</accession>
<dbReference type="eggNOG" id="KOG3444">
    <property type="taxonomic scope" value="Eukaryota"/>
</dbReference>
<dbReference type="PaxDb" id="2850-Phatr42972"/>
<dbReference type="AlphaFoldDB" id="B7FQ69"/>
<evidence type="ECO:0000313" key="3">
    <source>
        <dbReference type="EMBL" id="EEC51805.1"/>
    </source>
</evidence>
<dbReference type="OrthoDB" id="10258445at2759"/>
<dbReference type="OMA" id="AWRTINA"/>
<name>B7FQ69_PHATC</name>
<dbReference type="Proteomes" id="UP000000759">
    <property type="component" value="Chromosome 1"/>
</dbReference>
<dbReference type="SUPFAM" id="SSF64356">
    <property type="entry name" value="SNARE-like"/>
    <property type="match status" value="1"/>
</dbReference>
<proteinExistence type="inferred from homology"/>
<evidence type="ECO:0000256" key="1">
    <source>
        <dbReference type="ARBA" id="ARBA00006626"/>
    </source>
</evidence>
<dbReference type="CDD" id="cd14854">
    <property type="entry name" value="TRAPPC2L"/>
    <property type="match status" value="1"/>
</dbReference>
<dbReference type="InterPro" id="IPR044760">
    <property type="entry name" value="TRAPPC2L"/>
</dbReference>
<evidence type="ECO:0000256" key="2">
    <source>
        <dbReference type="ARBA" id="ARBA00024408"/>
    </source>
</evidence>
<organism evidence="3 4">
    <name type="scientific">Phaeodactylum tricornutum (strain CCAP 1055/1)</name>
    <dbReference type="NCBI Taxonomy" id="556484"/>
    <lineage>
        <taxon>Eukaryota</taxon>
        <taxon>Sar</taxon>
        <taxon>Stramenopiles</taxon>
        <taxon>Ochrophyta</taxon>
        <taxon>Bacillariophyta</taxon>
        <taxon>Bacillariophyceae</taxon>
        <taxon>Bacillariophycidae</taxon>
        <taxon>Naviculales</taxon>
        <taxon>Phaeodactylaceae</taxon>
        <taxon>Phaeodactylum</taxon>
    </lineage>
</organism>
<dbReference type="RefSeq" id="XP_002177342.1">
    <property type="nucleotide sequence ID" value="XM_002177306.1"/>
</dbReference>
<dbReference type="GeneID" id="7196207"/>
<dbReference type="Pfam" id="PF04628">
    <property type="entry name" value="Sedlin_N"/>
    <property type="match status" value="1"/>
</dbReference>
<dbReference type="InterPro" id="IPR011012">
    <property type="entry name" value="Longin-like_dom_sf"/>
</dbReference>
<dbReference type="STRING" id="556484.B7FQ69"/>
<dbReference type="GO" id="GO:0005737">
    <property type="term" value="C:cytoplasm"/>
    <property type="evidence" value="ECO:0007669"/>
    <property type="project" value="GOC"/>
</dbReference>
<dbReference type="GO" id="GO:0006888">
    <property type="term" value="P:endoplasmic reticulum to Golgi vesicle-mediated transport"/>
    <property type="evidence" value="ECO:0007669"/>
    <property type="project" value="InterPro"/>
</dbReference>
<dbReference type="Gene3D" id="3.30.450.70">
    <property type="match status" value="1"/>
</dbReference>
<dbReference type="KEGG" id="pti:PHATRDRAFT_42972"/>
<dbReference type="EMBL" id="CM000605">
    <property type="protein sequence ID" value="EEC51805.1"/>
    <property type="molecule type" value="Genomic_DNA"/>
</dbReference>
<protein>
    <recommendedName>
        <fullName evidence="2">Trafficking protein particle complex subunit 2-like protein</fullName>
    </recommendedName>
</protein>
<dbReference type="PANTHER" id="PTHR12403">
    <property type="entry name" value="TRAFFICKING PROTEIN PARTICLE COMPLEX SUBUNIT 2"/>
    <property type="match status" value="1"/>
</dbReference>
<evidence type="ECO:0000313" key="4">
    <source>
        <dbReference type="Proteomes" id="UP000000759"/>
    </source>
</evidence>
<dbReference type="HOGENOM" id="CLU_1484760_0_0_1"/>
<keyword evidence="4" id="KW-1185">Reference proteome</keyword>
<dbReference type="InParanoid" id="B7FQ69"/>
<gene>
    <name evidence="3" type="ORF">PHATRDRAFT_42972</name>
</gene>
<reference evidence="4" key="2">
    <citation type="submission" date="2008-08" db="EMBL/GenBank/DDBJ databases">
        <authorList>
            <consortium name="Diatom Consortium"/>
            <person name="Grigoriev I."/>
            <person name="Grimwood J."/>
            <person name="Kuo A."/>
            <person name="Otillar R.P."/>
            <person name="Salamov A."/>
            <person name="Detter J.C."/>
            <person name="Lindquist E."/>
            <person name="Shapiro H."/>
            <person name="Lucas S."/>
            <person name="Glavina del Rio T."/>
            <person name="Pitluck S."/>
            <person name="Rokhsar D."/>
            <person name="Bowler C."/>
        </authorList>
    </citation>
    <scope>GENOME REANNOTATION</scope>
    <source>
        <strain evidence="4">CCAP 1055/1</strain>
    </source>
</reference>
<reference evidence="3 4" key="1">
    <citation type="journal article" date="2008" name="Nature">
        <title>The Phaeodactylum genome reveals the evolutionary history of diatom genomes.</title>
        <authorList>
            <person name="Bowler C."/>
            <person name="Allen A.E."/>
            <person name="Badger J.H."/>
            <person name="Grimwood J."/>
            <person name="Jabbari K."/>
            <person name="Kuo A."/>
            <person name="Maheswari U."/>
            <person name="Martens C."/>
            <person name="Maumus F."/>
            <person name="Otillar R.P."/>
            <person name="Rayko E."/>
            <person name="Salamov A."/>
            <person name="Vandepoele K."/>
            <person name="Beszteri B."/>
            <person name="Gruber A."/>
            <person name="Heijde M."/>
            <person name="Katinka M."/>
            <person name="Mock T."/>
            <person name="Valentin K."/>
            <person name="Verret F."/>
            <person name="Berges J.A."/>
            <person name="Brownlee C."/>
            <person name="Cadoret J.P."/>
            <person name="Chiovitti A."/>
            <person name="Choi C.J."/>
            <person name="Coesel S."/>
            <person name="De Martino A."/>
            <person name="Detter J.C."/>
            <person name="Durkin C."/>
            <person name="Falciatore A."/>
            <person name="Fournet J."/>
            <person name="Haruta M."/>
            <person name="Huysman M.J."/>
            <person name="Jenkins B.D."/>
            <person name="Jiroutova K."/>
            <person name="Jorgensen R.E."/>
            <person name="Joubert Y."/>
            <person name="Kaplan A."/>
            <person name="Kroger N."/>
            <person name="Kroth P.G."/>
            <person name="La Roche J."/>
            <person name="Lindquist E."/>
            <person name="Lommer M."/>
            <person name="Martin-Jezequel V."/>
            <person name="Lopez P.J."/>
            <person name="Lucas S."/>
            <person name="Mangogna M."/>
            <person name="McGinnis K."/>
            <person name="Medlin L.K."/>
            <person name="Montsant A."/>
            <person name="Oudot-Le Secq M.P."/>
            <person name="Napoli C."/>
            <person name="Obornik M."/>
            <person name="Parker M.S."/>
            <person name="Petit J.L."/>
            <person name="Porcel B.M."/>
            <person name="Poulsen N."/>
            <person name="Robison M."/>
            <person name="Rychlewski L."/>
            <person name="Rynearson T.A."/>
            <person name="Schmutz J."/>
            <person name="Shapiro H."/>
            <person name="Siaut M."/>
            <person name="Stanley M."/>
            <person name="Sussman M.R."/>
            <person name="Taylor A.R."/>
            <person name="Vardi A."/>
            <person name="von Dassow P."/>
            <person name="Vyverman W."/>
            <person name="Willis A."/>
            <person name="Wyrwicz L.S."/>
            <person name="Rokhsar D.S."/>
            <person name="Weissenbach J."/>
            <person name="Armbrust E.V."/>
            <person name="Green B.R."/>
            <person name="Van de Peer Y."/>
            <person name="Grigoriev I.V."/>
        </authorList>
    </citation>
    <scope>NUCLEOTIDE SEQUENCE [LARGE SCALE GENOMIC DNA]</scope>
    <source>
        <strain evidence="3 4">CCAP 1055/1</strain>
    </source>
</reference>